<dbReference type="SUPFAM" id="SSF54928">
    <property type="entry name" value="RNA-binding domain, RBD"/>
    <property type="match status" value="2"/>
</dbReference>
<feature type="domain" description="RRM" evidence="3">
    <location>
        <begin position="7"/>
        <end position="83"/>
    </location>
</feature>
<dbReference type="Proteomes" id="UP001491310">
    <property type="component" value="Unassembled WGS sequence"/>
</dbReference>
<feature type="compositionally biased region" description="Polar residues" evidence="2">
    <location>
        <begin position="92"/>
        <end position="105"/>
    </location>
</feature>
<organism evidence="4 5">
    <name type="scientific">Coccomyxa subellipsoidea</name>
    <dbReference type="NCBI Taxonomy" id="248742"/>
    <lineage>
        <taxon>Eukaryota</taxon>
        <taxon>Viridiplantae</taxon>
        <taxon>Chlorophyta</taxon>
        <taxon>core chlorophytes</taxon>
        <taxon>Trebouxiophyceae</taxon>
        <taxon>Trebouxiophyceae incertae sedis</taxon>
        <taxon>Coccomyxaceae</taxon>
        <taxon>Coccomyxa</taxon>
    </lineage>
</organism>
<evidence type="ECO:0000313" key="4">
    <source>
        <dbReference type="EMBL" id="KAK9908858.1"/>
    </source>
</evidence>
<name>A0ABR2YPK6_9CHLO</name>
<dbReference type="InterPro" id="IPR012677">
    <property type="entry name" value="Nucleotide-bd_a/b_plait_sf"/>
</dbReference>
<dbReference type="PANTHER" id="PTHR48035:SF2">
    <property type="entry name" value="RNA-BINDING REGION RNP-1 DOMAIN-CONTAINING PROTEIN"/>
    <property type="match status" value="1"/>
</dbReference>
<proteinExistence type="predicted"/>
<feature type="region of interest" description="Disordered" evidence="2">
    <location>
        <begin position="83"/>
        <end position="130"/>
    </location>
</feature>
<keyword evidence="5" id="KW-1185">Reference proteome</keyword>
<sequence>MYRKTGRHRIYMNVGYVLGEEQLNRYFSHFGNVLDVYLPKHKSGRNKGFGFTTFETEEELERVLEAPEHIVEGVVVKINKAGPRPEYECSPESPQAVTKAASDTSNGGGHAAPGGSGGIASSSAHGRGPRLYVGGVPDEITEEDIIEHFNKWGNVVDVYFPGKKGAKRVNYCFVTYDNWRSAQRACNQSERNIDGKPLQSISMAEERQGEARPDDVVGFSSLTPSLSPALSIPLTPAALAMNLAARGGLGGYNSLGGLQHLGGLQSVNLSALQGLLAAGVPPSTLQALLSGLAANSGEFPAGGLENRTLASLLASGALGAQNIAAPAPKNTQYPMFGSNQQQPSAITSSLLGGLHFSSPPAAIPARPLQGFGGINNLTDPMAAVYANVNQNLSPTGASLLTPWGTQPGQQVHASESHEPTSPTAASDISDYPTSNEGFSPKFSNVQQYAAMLAAQAQMQAQANKEGSTDRLGSQPGFITQSSAQDTAALDGRLHSGDRTINIGRAQTLDGMFGGQNAADDMRLIEDNMRLAEGSGASYGPQRNHRGTRAAGATRGFTPY</sequence>
<dbReference type="InterPro" id="IPR053260">
    <property type="entry name" value="hnRNP"/>
</dbReference>
<protein>
    <recommendedName>
        <fullName evidence="3">RRM domain-containing protein</fullName>
    </recommendedName>
</protein>
<feature type="region of interest" description="Disordered" evidence="2">
    <location>
        <begin position="397"/>
        <end position="440"/>
    </location>
</feature>
<dbReference type="InterPro" id="IPR000504">
    <property type="entry name" value="RRM_dom"/>
</dbReference>
<dbReference type="Gene3D" id="3.30.70.330">
    <property type="match status" value="2"/>
</dbReference>
<dbReference type="SMART" id="SM00360">
    <property type="entry name" value="RRM"/>
    <property type="match status" value="2"/>
</dbReference>
<reference evidence="4 5" key="1">
    <citation type="journal article" date="2024" name="Nat. Commun.">
        <title>Phylogenomics reveals the evolutionary origins of lichenization in chlorophyte algae.</title>
        <authorList>
            <person name="Puginier C."/>
            <person name="Libourel C."/>
            <person name="Otte J."/>
            <person name="Skaloud P."/>
            <person name="Haon M."/>
            <person name="Grisel S."/>
            <person name="Petersen M."/>
            <person name="Berrin J.G."/>
            <person name="Delaux P.M."/>
            <person name="Dal Grande F."/>
            <person name="Keller J."/>
        </authorList>
    </citation>
    <scope>NUCLEOTIDE SEQUENCE [LARGE SCALE GENOMIC DNA]</scope>
    <source>
        <strain evidence="4 5">SAG 216-7</strain>
    </source>
</reference>
<comment type="caution">
    <text evidence="4">The sequence shown here is derived from an EMBL/GenBank/DDBJ whole genome shotgun (WGS) entry which is preliminary data.</text>
</comment>
<feature type="compositionally biased region" description="Gly residues" evidence="2">
    <location>
        <begin position="106"/>
        <end position="118"/>
    </location>
</feature>
<evidence type="ECO:0000256" key="2">
    <source>
        <dbReference type="SAM" id="MobiDB-lite"/>
    </source>
</evidence>
<feature type="domain" description="RRM" evidence="3">
    <location>
        <begin position="129"/>
        <end position="208"/>
    </location>
</feature>
<feature type="region of interest" description="Disordered" evidence="2">
    <location>
        <begin position="534"/>
        <end position="559"/>
    </location>
</feature>
<dbReference type="InterPro" id="IPR035979">
    <property type="entry name" value="RBD_domain_sf"/>
</dbReference>
<evidence type="ECO:0000313" key="5">
    <source>
        <dbReference type="Proteomes" id="UP001491310"/>
    </source>
</evidence>
<dbReference type="EMBL" id="JALJOT010000007">
    <property type="protein sequence ID" value="KAK9908858.1"/>
    <property type="molecule type" value="Genomic_DNA"/>
</dbReference>
<gene>
    <name evidence="4" type="ORF">WJX75_003878</name>
</gene>
<keyword evidence="1" id="KW-0694">RNA-binding</keyword>
<dbReference type="PANTHER" id="PTHR48035">
    <property type="entry name" value="HETEROGENEOUS NUCLEAR RIBONUCLEOPROTEIN 1"/>
    <property type="match status" value="1"/>
</dbReference>
<dbReference type="PROSITE" id="PS50102">
    <property type="entry name" value="RRM"/>
    <property type="match status" value="2"/>
</dbReference>
<accession>A0ABR2YPK6</accession>
<dbReference type="CDD" id="cd00590">
    <property type="entry name" value="RRM_SF"/>
    <property type="match status" value="1"/>
</dbReference>
<dbReference type="Pfam" id="PF00076">
    <property type="entry name" value="RRM_1"/>
    <property type="match status" value="2"/>
</dbReference>
<evidence type="ECO:0000259" key="3">
    <source>
        <dbReference type="PROSITE" id="PS50102"/>
    </source>
</evidence>
<evidence type="ECO:0000256" key="1">
    <source>
        <dbReference type="PROSITE-ProRule" id="PRU00176"/>
    </source>
</evidence>